<dbReference type="InterPro" id="IPR012337">
    <property type="entry name" value="RNaseH-like_sf"/>
</dbReference>
<gene>
    <name evidence="2" type="ORF">QYT958_LOCUS32675</name>
</gene>
<dbReference type="PANTHER" id="PTHR37984:SF5">
    <property type="entry name" value="PROTEIN NYNRIN-LIKE"/>
    <property type="match status" value="1"/>
</dbReference>
<dbReference type="SUPFAM" id="SSF53098">
    <property type="entry name" value="Ribonuclease H-like"/>
    <property type="match status" value="1"/>
</dbReference>
<dbReference type="AlphaFoldDB" id="A0A821XAT2"/>
<dbReference type="Gene3D" id="3.30.420.10">
    <property type="entry name" value="Ribonuclease H-like superfamily/Ribonuclease H"/>
    <property type="match status" value="1"/>
</dbReference>
<feature type="domain" description="Integrase catalytic" evidence="1">
    <location>
        <begin position="1"/>
        <end position="79"/>
    </location>
</feature>
<dbReference type="GO" id="GO:0015074">
    <property type="term" value="P:DNA integration"/>
    <property type="evidence" value="ECO:0007669"/>
    <property type="project" value="InterPro"/>
</dbReference>
<dbReference type="PANTHER" id="PTHR37984">
    <property type="entry name" value="PROTEIN CBG26694"/>
    <property type="match status" value="1"/>
</dbReference>
<dbReference type="InterPro" id="IPR050951">
    <property type="entry name" value="Retrovirus_Pol_polyprotein"/>
</dbReference>
<dbReference type="PROSITE" id="PS50994">
    <property type="entry name" value="INTEGRASE"/>
    <property type="match status" value="1"/>
</dbReference>
<evidence type="ECO:0000313" key="3">
    <source>
        <dbReference type="Proteomes" id="UP000663848"/>
    </source>
</evidence>
<name>A0A821XAT2_9BILA</name>
<dbReference type="InterPro" id="IPR001584">
    <property type="entry name" value="Integrase_cat-core"/>
</dbReference>
<organism evidence="2 3">
    <name type="scientific">Rotaria socialis</name>
    <dbReference type="NCBI Taxonomy" id="392032"/>
    <lineage>
        <taxon>Eukaryota</taxon>
        <taxon>Metazoa</taxon>
        <taxon>Spiralia</taxon>
        <taxon>Gnathifera</taxon>
        <taxon>Rotifera</taxon>
        <taxon>Eurotatoria</taxon>
        <taxon>Bdelloidea</taxon>
        <taxon>Philodinida</taxon>
        <taxon>Philodinidae</taxon>
        <taxon>Rotaria</taxon>
    </lineage>
</organism>
<dbReference type="Proteomes" id="UP000663848">
    <property type="component" value="Unassembled WGS sequence"/>
</dbReference>
<dbReference type="EMBL" id="CAJOBR010021578">
    <property type="protein sequence ID" value="CAF4940060.1"/>
    <property type="molecule type" value="Genomic_DNA"/>
</dbReference>
<sequence>MNNLFQHLGVTHLYSTVYHPQTNGQIERFNATMDGKIAALCKERRTNWDEVLHYVTFNYNTSVHATTKQIPFEIMHGRQATLPFDQQDAILSLTQDPEHYQQIKTYIGKLEEEARKNILKSQQQYKTRYDLNRQNLLLKIDDLVLVKTRNARNKFDIRYEGPFKIIKQSGIKTFIVQHVKKLTLTKQVTMDIIVPLVERWNLIQ</sequence>
<evidence type="ECO:0000313" key="2">
    <source>
        <dbReference type="EMBL" id="CAF4940060.1"/>
    </source>
</evidence>
<reference evidence="2" key="1">
    <citation type="submission" date="2021-02" db="EMBL/GenBank/DDBJ databases">
        <authorList>
            <person name="Nowell W R."/>
        </authorList>
    </citation>
    <scope>NUCLEOTIDE SEQUENCE</scope>
</reference>
<proteinExistence type="predicted"/>
<protein>
    <recommendedName>
        <fullName evidence="1">Integrase catalytic domain-containing protein</fullName>
    </recommendedName>
</protein>
<dbReference type="GO" id="GO:0003676">
    <property type="term" value="F:nucleic acid binding"/>
    <property type="evidence" value="ECO:0007669"/>
    <property type="project" value="InterPro"/>
</dbReference>
<evidence type="ECO:0000259" key="1">
    <source>
        <dbReference type="PROSITE" id="PS50994"/>
    </source>
</evidence>
<dbReference type="InterPro" id="IPR036397">
    <property type="entry name" value="RNaseH_sf"/>
</dbReference>
<comment type="caution">
    <text evidence="2">The sequence shown here is derived from an EMBL/GenBank/DDBJ whole genome shotgun (WGS) entry which is preliminary data.</text>
</comment>
<accession>A0A821XAT2</accession>